<organism evidence="1 2">
    <name type="scientific">Phytophthora cactorum</name>
    <dbReference type="NCBI Taxonomy" id="29920"/>
    <lineage>
        <taxon>Eukaryota</taxon>
        <taxon>Sar</taxon>
        <taxon>Stramenopiles</taxon>
        <taxon>Oomycota</taxon>
        <taxon>Peronosporomycetes</taxon>
        <taxon>Peronosporales</taxon>
        <taxon>Peronosporaceae</taxon>
        <taxon>Phytophthora</taxon>
    </lineage>
</organism>
<dbReference type="Proteomes" id="UP000688947">
    <property type="component" value="Unassembled WGS sequence"/>
</dbReference>
<dbReference type="EMBL" id="JAENGZ010000356">
    <property type="protein sequence ID" value="KAG6961209.1"/>
    <property type="molecule type" value="Genomic_DNA"/>
</dbReference>
<protein>
    <submittedName>
        <fullName evidence="1">Uncharacterized protein</fullName>
    </submittedName>
</protein>
<sequence>MVLVTERSQLWRRCWPHRPLRRCWRYSRTAWRVSRRKKFHSLTQTKCACADCQKCSRVAHYTDKLDDLGLALQRVVCQNQPAARARI</sequence>
<dbReference type="AlphaFoldDB" id="A0A8T1UJE0"/>
<evidence type="ECO:0000313" key="1">
    <source>
        <dbReference type="EMBL" id="KAG6961209.1"/>
    </source>
</evidence>
<name>A0A8T1UJE0_9STRA</name>
<proteinExistence type="predicted"/>
<gene>
    <name evidence="1" type="ORF">JG687_00007795</name>
</gene>
<accession>A0A8T1UJE0</accession>
<comment type="caution">
    <text evidence="1">The sequence shown here is derived from an EMBL/GenBank/DDBJ whole genome shotgun (WGS) entry which is preliminary data.</text>
</comment>
<reference evidence="1" key="1">
    <citation type="submission" date="2021-01" db="EMBL/GenBank/DDBJ databases">
        <title>Phytophthora aleatoria, a newly-described species from Pinus radiata is distinct from Phytophthora cactorum isolates based on comparative genomics.</title>
        <authorList>
            <person name="Mcdougal R."/>
            <person name="Panda P."/>
            <person name="Williams N."/>
            <person name="Studholme D.J."/>
        </authorList>
    </citation>
    <scope>NUCLEOTIDE SEQUENCE</scope>
    <source>
        <strain evidence="1">NZFS 3830</strain>
    </source>
</reference>
<evidence type="ECO:0000313" key="2">
    <source>
        <dbReference type="Proteomes" id="UP000688947"/>
    </source>
</evidence>